<gene>
    <name evidence="2" type="ORF">ATK36_3569</name>
</gene>
<dbReference type="PANTHER" id="PTHR30289:SF1">
    <property type="entry name" value="PEBP (PHOSPHATIDYLETHANOLAMINE-BINDING PROTEIN) FAMILY PROTEIN"/>
    <property type="match status" value="1"/>
</dbReference>
<dbReference type="Pfam" id="PF01161">
    <property type="entry name" value="PBP"/>
    <property type="match status" value="1"/>
</dbReference>
<dbReference type="CDD" id="cd00865">
    <property type="entry name" value="PEBP_bact_arch"/>
    <property type="match status" value="1"/>
</dbReference>
<dbReference type="NCBIfam" id="TIGR00481">
    <property type="entry name" value="YbhB/YbcL family Raf kinase inhibitor-like protein"/>
    <property type="match status" value="1"/>
</dbReference>
<accession>A0A2A9FAN1</accession>
<evidence type="ECO:0000256" key="1">
    <source>
        <dbReference type="ARBA" id="ARBA00007120"/>
    </source>
</evidence>
<dbReference type="Gene3D" id="3.90.280.10">
    <property type="entry name" value="PEBP-like"/>
    <property type="match status" value="1"/>
</dbReference>
<dbReference type="InterPro" id="IPR008914">
    <property type="entry name" value="PEBP"/>
</dbReference>
<proteinExistence type="inferred from homology"/>
<evidence type="ECO:0000313" key="3">
    <source>
        <dbReference type="Proteomes" id="UP000243542"/>
    </source>
</evidence>
<dbReference type="RefSeq" id="WP_098512549.1">
    <property type="nucleotide sequence ID" value="NZ_JBIAKZ010000057.1"/>
</dbReference>
<dbReference type="Proteomes" id="UP000243542">
    <property type="component" value="Unassembled WGS sequence"/>
</dbReference>
<reference evidence="2 3" key="1">
    <citation type="submission" date="2017-10" db="EMBL/GenBank/DDBJ databases">
        <title>Sequencing the genomes of 1000 actinobacteria strains.</title>
        <authorList>
            <person name="Klenk H.-P."/>
        </authorList>
    </citation>
    <scope>NUCLEOTIDE SEQUENCE [LARGE SCALE GENOMIC DNA]</scope>
    <source>
        <strain evidence="2 3">DSM 46092</strain>
    </source>
</reference>
<comment type="caution">
    <text evidence="2">The sequence shown here is derived from an EMBL/GenBank/DDBJ whole genome shotgun (WGS) entry which is preliminary data.</text>
</comment>
<keyword evidence="3" id="KW-1185">Reference proteome</keyword>
<dbReference type="InterPro" id="IPR036610">
    <property type="entry name" value="PEBP-like_sf"/>
</dbReference>
<sequence length="179" mass="18716">MPQPSNPYDFLPSVPSFTLHSTDIAEGETLATPHLSGIFGAGGEDRSPQLSWSGFPADTRSFAVTAYDPDAPTASGFWHWAVFNIPATVTELRSGAGDASGSGIPEGAVTLKGDGGVRQFLGAAPPPGHGPHRYFFVVHALDVDTLDADKDTTPAALGFTMFGHTLARATLTAVYENKG</sequence>
<dbReference type="SUPFAM" id="SSF49777">
    <property type="entry name" value="PEBP-like"/>
    <property type="match status" value="1"/>
</dbReference>
<evidence type="ECO:0008006" key="4">
    <source>
        <dbReference type="Google" id="ProtNLM"/>
    </source>
</evidence>
<evidence type="ECO:0000313" key="2">
    <source>
        <dbReference type="EMBL" id="PFG48477.1"/>
    </source>
</evidence>
<dbReference type="EMBL" id="PDJK01000002">
    <property type="protein sequence ID" value="PFG48477.1"/>
    <property type="molecule type" value="Genomic_DNA"/>
</dbReference>
<dbReference type="PANTHER" id="PTHR30289">
    <property type="entry name" value="UNCHARACTERIZED PROTEIN YBCL-RELATED"/>
    <property type="match status" value="1"/>
</dbReference>
<comment type="similarity">
    <text evidence="1">Belongs to the UPF0098 family.</text>
</comment>
<dbReference type="AlphaFoldDB" id="A0A2A9FAN1"/>
<name>A0A2A9FAN1_9PSEU</name>
<dbReference type="InterPro" id="IPR005247">
    <property type="entry name" value="YbhB_YbcL/LppC-like"/>
</dbReference>
<organism evidence="2 3">
    <name type="scientific">Amycolatopsis sulphurea</name>
    <dbReference type="NCBI Taxonomy" id="76022"/>
    <lineage>
        <taxon>Bacteria</taxon>
        <taxon>Bacillati</taxon>
        <taxon>Actinomycetota</taxon>
        <taxon>Actinomycetes</taxon>
        <taxon>Pseudonocardiales</taxon>
        <taxon>Pseudonocardiaceae</taxon>
        <taxon>Amycolatopsis</taxon>
    </lineage>
</organism>
<protein>
    <recommendedName>
        <fullName evidence="4">PBP family phospholipid-binding protein</fullName>
    </recommendedName>
</protein>